<accession>A0ABP8JY41</accession>
<evidence type="ECO:0000313" key="1">
    <source>
        <dbReference type="EMBL" id="GAA4397900.1"/>
    </source>
</evidence>
<organism evidence="1 2">
    <name type="scientific">Fodinibacter luteus</name>
    <dbReference type="NCBI Taxonomy" id="552064"/>
    <lineage>
        <taxon>Bacteria</taxon>
        <taxon>Bacillati</taxon>
        <taxon>Actinomycetota</taxon>
        <taxon>Actinomycetes</taxon>
        <taxon>Micrococcales</taxon>
        <taxon>Intrasporangiaceae</taxon>
        <taxon>Fodinibacter (ex Wang et al. 2009)</taxon>
    </lineage>
</organism>
<sequence>MELLEGRPLAGDAFDQVGEAARVILVRGDGKDVDLEGHRCLSWQPHFVDRAKDGLGADDDDLAGVDDLACGTNGVLELVAAHQRLAMTLSRSS</sequence>
<dbReference type="Proteomes" id="UP001500945">
    <property type="component" value="Unassembled WGS sequence"/>
</dbReference>
<name>A0ABP8JY41_9MICO</name>
<dbReference type="EMBL" id="BAABGM010000001">
    <property type="protein sequence ID" value="GAA4397900.1"/>
    <property type="molecule type" value="Genomic_DNA"/>
</dbReference>
<comment type="caution">
    <text evidence="1">The sequence shown here is derived from an EMBL/GenBank/DDBJ whole genome shotgun (WGS) entry which is preliminary data.</text>
</comment>
<keyword evidence="2" id="KW-1185">Reference proteome</keyword>
<protein>
    <submittedName>
        <fullName evidence="1">Uncharacterized protein</fullName>
    </submittedName>
</protein>
<proteinExistence type="predicted"/>
<evidence type="ECO:0000313" key="2">
    <source>
        <dbReference type="Proteomes" id="UP001500945"/>
    </source>
</evidence>
<gene>
    <name evidence="1" type="ORF">GCM10023168_03360</name>
</gene>
<reference evidence="2" key="1">
    <citation type="journal article" date="2019" name="Int. J. Syst. Evol. Microbiol.">
        <title>The Global Catalogue of Microorganisms (GCM) 10K type strain sequencing project: providing services to taxonomists for standard genome sequencing and annotation.</title>
        <authorList>
            <consortium name="The Broad Institute Genomics Platform"/>
            <consortium name="The Broad Institute Genome Sequencing Center for Infectious Disease"/>
            <person name="Wu L."/>
            <person name="Ma J."/>
        </authorList>
    </citation>
    <scope>NUCLEOTIDE SEQUENCE [LARGE SCALE GENOMIC DNA]</scope>
    <source>
        <strain evidence="2">JCM 17809</strain>
    </source>
</reference>